<dbReference type="AlphaFoldDB" id="A0A8S3XNU3"/>
<proteinExistence type="predicted"/>
<dbReference type="EMBL" id="CAJQZP010001207">
    <property type="protein sequence ID" value="CAG5029821.1"/>
    <property type="molecule type" value="Genomic_DNA"/>
</dbReference>
<organism evidence="1 2">
    <name type="scientific">Parnassius apollo</name>
    <name type="common">Apollo butterfly</name>
    <name type="synonym">Papilio apollo</name>
    <dbReference type="NCBI Taxonomy" id="110799"/>
    <lineage>
        <taxon>Eukaryota</taxon>
        <taxon>Metazoa</taxon>
        <taxon>Ecdysozoa</taxon>
        <taxon>Arthropoda</taxon>
        <taxon>Hexapoda</taxon>
        <taxon>Insecta</taxon>
        <taxon>Pterygota</taxon>
        <taxon>Neoptera</taxon>
        <taxon>Endopterygota</taxon>
        <taxon>Lepidoptera</taxon>
        <taxon>Glossata</taxon>
        <taxon>Ditrysia</taxon>
        <taxon>Papilionoidea</taxon>
        <taxon>Papilionidae</taxon>
        <taxon>Parnassiinae</taxon>
        <taxon>Parnassini</taxon>
        <taxon>Parnassius</taxon>
        <taxon>Parnassius</taxon>
    </lineage>
</organism>
<dbReference type="OrthoDB" id="7089647at2759"/>
<comment type="caution">
    <text evidence="1">The sequence shown here is derived from an EMBL/GenBank/DDBJ whole genome shotgun (WGS) entry which is preliminary data.</text>
</comment>
<name>A0A8S3XNU3_PARAO</name>
<dbReference type="Proteomes" id="UP000691718">
    <property type="component" value="Unassembled WGS sequence"/>
</dbReference>
<gene>
    <name evidence="1" type="ORF">PAPOLLO_LOCUS19329</name>
</gene>
<keyword evidence="2" id="KW-1185">Reference proteome</keyword>
<protein>
    <submittedName>
        <fullName evidence="1">(apollo) hypothetical protein</fullName>
    </submittedName>
</protein>
<accession>A0A8S3XNU3</accession>
<reference evidence="1" key="1">
    <citation type="submission" date="2021-04" db="EMBL/GenBank/DDBJ databases">
        <authorList>
            <person name="Tunstrom K."/>
        </authorList>
    </citation>
    <scope>NUCLEOTIDE SEQUENCE</scope>
</reference>
<evidence type="ECO:0000313" key="1">
    <source>
        <dbReference type="EMBL" id="CAG5029821.1"/>
    </source>
</evidence>
<sequence>MAILQLMSMSPAKFREYTEEKFNKFDLSKTSTRNDDRQQLEWTIQKNILNEKTGFMQTFITTSAVIEKQKSPVLTEKSKLKPKAHNDIERENIEVDYNDINSGSKENIEYFSGNDTIGMVRKLKYSTTTEEILMSVHSDSDLYDVDIEQIENLKDFDLEETEYLNIFDLEDDEVVKRKNDEREAEIFNEIMRMDSENETDTKIQDKKTDIEMNLNEYGYLETQKRIEVTDKDKTEEQLQTDEELHTENKDIPNCLKKNIEKREWNIGDNVLVRYYQKKKWQYYIGLITDINDQIEKKYKTSFFKAISKKGDVIFKKPKRSDIDYIPADIIVKEVDLLQINENNEFILFNDEDLSYF</sequence>
<evidence type="ECO:0000313" key="2">
    <source>
        <dbReference type="Proteomes" id="UP000691718"/>
    </source>
</evidence>